<dbReference type="AlphaFoldDB" id="A0A4E0R4U0"/>
<protein>
    <submittedName>
        <fullName evidence="2">Uncharacterized protein</fullName>
    </submittedName>
</protein>
<name>A0A4E0R4U0_FASHE</name>
<evidence type="ECO:0000256" key="1">
    <source>
        <dbReference type="SAM" id="SignalP"/>
    </source>
</evidence>
<proteinExistence type="predicted"/>
<accession>A0A4E0R4U0</accession>
<dbReference type="Proteomes" id="UP000230066">
    <property type="component" value="Unassembled WGS sequence"/>
</dbReference>
<sequence>MFIFKLLLSVVTAAVLLCNSEAQSFAKCVEMIKIPVHRCLSLGMKYGRCDKVELDPAECNACPGCSRVKDLCLIRELDKPELAGCAQARTMKCSLKRKYGRSC</sequence>
<evidence type="ECO:0000313" key="2">
    <source>
        <dbReference type="EMBL" id="THD21586.1"/>
    </source>
</evidence>
<organism evidence="2 3">
    <name type="scientific">Fasciola hepatica</name>
    <name type="common">Liver fluke</name>
    <dbReference type="NCBI Taxonomy" id="6192"/>
    <lineage>
        <taxon>Eukaryota</taxon>
        <taxon>Metazoa</taxon>
        <taxon>Spiralia</taxon>
        <taxon>Lophotrochozoa</taxon>
        <taxon>Platyhelminthes</taxon>
        <taxon>Trematoda</taxon>
        <taxon>Digenea</taxon>
        <taxon>Plagiorchiida</taxon>
        <taxon>Echinostomata</taxon>
        <taxon>Echinostomatoidea</taxon>
        <taxon>Fasciolidae</taxon>
        <taxon>Fasciola</taxon>
    </lineage>
</organism>
<gene>
    <name evidence="2" type="ORF">D915_007538</name>
</gene>
<dbReference type="EMBL" id="JXXN02003412">
    <property type="protein sequence ID" value="THD21586.1"/>
    <property type="molecule type" value="Genomic_DNA"/>
</dbReference>
<keyword evidence="1" id="KW-0732">Signal</keyword>
<comment type="caution">
    <text evidence="2">The sequence shown here is derived from an EMBL/GenBank/DDBJ whole genome shotgun (WGS) entry which is preliminary data.</text>
</comment>
<reference evidence="2" key="1">
    <citation type="submission" date="2019-03" db="EMBL/GenBank/DDBJ databases">
        <title>Improved annotation for the trematode Fasciola hepatica.</title>
        <authorList>
            <person name="Choi Y.-J."/>
            <person name="Martin J."/>
            <person name="Mitreva M."/>
        </authorList>
    </citation>
    <scope>NUCLEOTIDE SEQUENCE [LARGE SCALE GENOMIC DNA]</scope>
</reference>
<feature type="chain" id="PRO_5020030813" evidence="1">
    <location>
        <begin position="23"/>
        <end position="103"/>
    </location>
</feature>
<evidence type="ECO:0000313" key="3">
    <source>
        <dbReference type="Proteomes" id="UP000230066"/>
    </source>
</evidence>
<feature type="signal peptide" evidence="1">
    <location>
        <begin position="1"/>
        <end position="22"/>
    </location>
</feature>
<keyword evidence="3" id="KW-1185">Reference proteome</keyword>